<keyword evidence="1" id="KW-0547">Nucleotide-binding</keyword>
<proteinExistence type="predicted"/>
<gene>
    <name evidence="4" type="ORF">IPP15_20390</name>
</gene>
<protein>
    <recommendedName>
        <fullName evidence="3">Cas10/Cmr2 second palm domain-containing protein</fullName>
    </recommendedName>
</protein>
<dbReference type="GO" id="GO:0000166">
    <property type="term" value="F:nucleotide binding"/>
    <property type="evidence" value="ECO:0007669"/>
    <property type="project" value="UniProtKB-KW"/>
</dbReference>
<dbReference type="InterPro" id="IPR043128">
    <property type="entry name" value="Rev_trsase/Diguanyl_cyclase"/>
</dbReference>
<evidence type="ECO:0000313" key="4">
    <source>
        <dbReference type="EMBL" id="MBK9984690.1"/>
    </source>
</evidence>
<dbReference type="Pfam" id="PF22335">
    <property type="entry name" value="Cas10-Cmr2_palm2"/>
    <property type="match status" value="1"/>
</dbReference>
<dbReference type="GO" id="GO:0051607">
    <property type="term" value="P:defense response to virus"/>
    <property type="evidence" value="ECO:0007669"/>
    <property type="project" value="UniProtKB-KW"/>
</dbReference>
<accession>A0A9D7SWT1</accession>
<feature type="domain" description="Cas10/Cmr2 second palm" evidence="3">
    <location>
        <begin position="201"/>
        <end position="353"/>
    </location>
</feature>
<evidence type="ECO:0000313" key="5">
    <source>
        <dbReference type="Proteomes" id="UP000808337"/>
    </source>
</evidence>
<sequence length="482" mass="55146">MPYLYALSIKGIQNFIFRTNQLREIIGASELIEQSCTSMFKSWYKKLTNSDLNDKDILLAAAGNVRCLFHDHEQLHNFSNGIINEINKFSPGLNAIQAFVQLQSHAITNLDIEKLEESLRDIRHEMTISSYSGLMVGIRARRTSLPAISKLGEEYIDADTKTKLDLKEGQSMKNKLKVGDLEDPWPKELNDIARDDMRNWIAIVHADGNGMGQKIINMMKNLKGDVTSIWQDFTSKIDQCCIEAFEIAASEAFEIHKNDPKAEQKIIPMRPVIIGGDDMTVIIRADLALSFVRTYLINFELKTKERLAKIDISFKDGLTACAGIAFIKQKFPFHYGVHLAEELCKHAKRKNRENKESRSSLMFSQVQDSFYQNYDELREREYKINDFDFEHGPYYVSGHNTIDELIHTSIELTKKGAPKNALRKWLKDVHENSDFASSRIDRLKTTHSELYVSLDLENNTRIGIVSPIQDWVTIASLNSTSR</sequence>
<evidence type="ECO:0000256" key="2">
    <source>
        <dbReference type="ARBA" id="ARBA00023118"/>
    </source>
</evidence>
<reference evidence="4 5" key="1">
    <citation type="submission" date="2020-10" db="EMBL/GenBank/DDBJ databases">
        <title>Connecting structure to function with the recovery of over 1000 high-quality activated sludge metagenome-assembled genomes encoding full-length rRNA genes using long-read sequencing.</title>
        <authorList>
            <person name="Singleton C.M."/>
            <person name="Petriglieri F."/>
            <person name="Kristensen J.M."/>
            <person name="Kirkegaard R.H."/>
            <person name="Michaelsen T.Y."/>
            <person name="Andersen M.H."/>
            <person name="Karst S.M."/>
            <person name="Dueholm M.S."/>
            <person name="Nielsen P.H."/>
            <person name="Albertsen M."/>
        </authorList>
    </citation>
    <scope>NUCLEOTIDE SEQUENCE [LARGE SCALE GENOMIC DNA]</scope>
    <source>
        <strain evidence="4">Ribe_18-Q3-R11-54_MAXAC.273</strain>
    </source>
</reference>
<comment type="caution">
    <text evidence="4">The sequence shown here is derived from an EMBL/GenBank/DDBJ whole genome shotgun (WGS) entry which is preliminary data.</text>
</comment>
<evidence type="ECO:0000256" key="1">
    <source>
        <dbReference type="ARBA" id="ARBA00022741"/>
    </source>
</evidence>
<dbReference type="AlphaFoldDB" id="A0A9D7SWT1"/>
<dbReference type="Gene3D" id="3.30.70.270">
    <property type="match status" value="1"/>
</dbReference>
<dbReference type="Proteomes" id="UP000808337">
    <property type="component" value="Unassembled WGS sequence"/>
</dbReference>
<dbReference type="EMBL" id="JADKGY010000031">
    <property type="protein sequence ID" value="MBK9984690.1"/>
    <property type="molecule type" value="Genomic_DNA"/>
</dbReference>
<dbReference type="InterPro" id="IPR054767">
    <property type="entry name" value="Cas10-Cmr2_palm2"/>
</dbReference>
<keyword evidence="2" id="KW-0051">Antiviral defense</keyword>
<organism evidence="4 5">
    <name type="scientific">Candidatus Opimibacter skivensis</name>
    <dbReference type="NCBI Taxonomy" id="2982028"/>
    <lineage>
        <taxon>Bacteria</taxon>
        <taxon>Pseudomonadati</taxon>
        <taxon>Bacteroidota</taxon>
        <taxon>Saprospiria</taxon>
        <taxon>Saprospirales</taxon>
        <taxon>Saprospiraceae</taxon>
        <taxon>Candidatus Opimibacter</taxon>
    </lineage>
</organism>
<name>A0A9D7SWT1_9BACT</name>
<evidence type="ECO:0000259" key="3">
    <source>
        <dbReference type="Pfam" id="PF22335"/>
    </source>
</evidence>